<dbReference type="GO" id="GO:0005783">
    <property type="term" value="C:endoplasmic reticulum"/>
    <property type="evidence" value="ECO:0007669"/>
    <property type="project" value="TreeGrafter"/>
</dbReference>
<feature type="transmembrane region" description="Helical" evidence="7">
    <location>
        <begin position="49"/>
        <end position="70"/>
    </location>
</feature>
<feature type="transmembrane region" description="Helical" evidence="7">
    <location>
        <begin position="90"/>
        <end position="107"/>
    </location>
</feature>
<dbReference type="PANTHER" id="PTHR23063:SF52">
    <property type="entry name" value="LYSOPHOSPHATIDYLCHOLINE ACYLTRANSFERASE"/>
    <property type="match status" value="1"/>
</dbReference>
<dbReference type="EnsemblMetazoa" id="AMAM000422-RA">
    <property type="protein sequence ID" value="AMAM000422-PA"/>
    <property type="gene ID" value="AMAM000422"/>
</dbReference>
<dbReference type="GO" id="GO:0042171">
    <property type="term" value="F:lysophosphatidic acid acyltransferase activity"/>
    <property type="evidence" value="ECO:0007669"/>
    <property type="project" value="TreeGrafter"/>
</dbReference>
<dbReference type="Proteomes" id="UP000075901">
    <property type="component" value="Unassembled WGS sequence"/>
</dbReference>
<evidence type="ECO:0000256" key="2">
    <source>
        <dbReference type="ARBA" id="ARBA00022692"/>
    </source>
</evidence>
<proteinExistence type="predicted"/>
<organism evidence="8 9">
    <name type="scientific">Anopheles maculatus</name>
    <dbReference type="NCBI Taxonomy" id="74869"/>
    <lineage>
        <taxon>Eukaryota</taxon>
        <taxon>Metazoa</taxon>
        <taxon>Ecdysozoa</taxon>
        <taxon>Arthropoda</taxon>
        <taxon>Hexapoda</taxon>
        <taxon>Insecta</taxon>
        <taxon>Pterygota</taxon>
        <taxon>Neoptera</taxon>
        <taxon>Endopterygota</taxon>
        <taxon>Diptera</taxon>
        <taxon>Nematocera</taxon>
        <taxon>Culicoidea</taxon>
        <taxon>Culicidae</taxon>
        <taxon>Anophelinae</taxon>
        <taxon>Anopheles</taxon>
        <taxon>Anopheles maculatus group</taxon>
    </lineage>
</organism>
<keyword evidence="2 7" id="KW-0812">Transmembrane</keyword>
<accession>A0A182S657</accession>
<evidence type="ECO:0000313" key="9">
    <source>
        <dbReference type="Proteomes" id="UP000075901"/>
    </source>
</evidence>
<dbReference type="VEuPathDB" id="VectorBase:AMAM000422"/>
<evidence type="ECO:0000256" key="3">
    <source>
        <dbReference type="ARBA" id="ARBA00022989"/>
    </source>
</evidence>
<keyword evidence="5 7" id="KW-0472">Membrane</keyword>
<evidence type="ECO:0008006" key="10">
    <source>
        <dbReference type="Google" id="ProtNLM"/>
    </source>
</evidence>
<dbReference type="AlphaFoldDB" id="A0A182S657"/>
<evidence type="ECO:0000256" key="5">
    <source>
        <dbReference type="ARBA" id="ARBA00023136"/>
    </source>
</evidence>
<reference evidence="8" key="2">
    <citation type="submission" date="2020-05" db="UniProtKB">
        <authorList>
            <consortium name="EnsemblMetazoa"/>
        </authorList>
    </citation>
    <scope>IDENTIFICATION</scope>
    <source>
        <strain evidence="8">maculatus3</strain>
    </source>
</reference>
<evidence type="ECO:0000256" key="6">
    <source>
        <dbReference type="ARBA" id="ARBA00023315"/>
    </source>
</evidence>
<evidence type="ECO:0000256" key="4">
    <source>
        <dbReference type="ARBA" id="ARBA00023098"/>
    </source>
</evidence>
<evidence type="ECO:0000313" key="8">
    <source>
        <dbReference type="EnsemblMetazoa" id="AMAM000422-PA"/>
    </source>
</evidence>
<sequence length="209" mass="23060">MAATAEKEPPTVATVPQAATVAGAEPGLSRAGCTFFTALLTVILLPFRVVLILVCLVVAWALANIGLYGLSKEDLRNKPLAGWRRQLRQLTALVMRALFLFGSFNYIRYKGVRASPKEAPVICVAPHTAFYDSVCVVLFGPSAVVAKYETASLPFFGSRLLHHAPICCRCCFVFILMLCLHHKNHPQRSHRRSMCVCLFARTNRTEPSI</sequence>
<keyword evidence="4" id="KW-0443">Lipid metabolism</keyword>
<name>A0A182S657_9DIPT</name>
<keyword evidence="1" id="KW-0808">Transferase</keyword>
<reference evidence="9" key="1">
    <citation type="submission" date="2013-09" db="EMBL/GenBank/DDBJ databases">
        <title>The Genome Sequence of Anopheles maculatus species B.</title>
        <authorList>
            <consortium name="The Broad Institute Genomics Platform"/>
            <person name="Neafsey D.E."/>
            <person name="Besansky N."/>
            <person name="Howell P."/>
            <person name="Walton C."/>
            <person name="Young S.K."/>
            <person name="Zeng Q."/>
            <person name="Gargeya S."/>
            <person name="Fitzgerald M."/>
            <person name="Haas B."/>
            <person name="Abouelleil A."/>
            <person name="Allen A.W."/>
            <person name="Alvarado L."/>
            <person name="Arachchi H.M."/>
            <person name="Berlin A.M."/>
            <person name="Chapman S.B."/>
            <person name="Gainer-Dewar J."/>
            <person name="Goldberg J."/>
            <person name="Griggs A."/>
            <person name="Gujja S."/>
            <person name="Hansen M."/>
            <person name="Howarth C."/>
            <person name="Imamovic A."/>
            <person name="Ireland A."/>
            <person name="Larimer J."/>
            <person name="McCowan C."/>
            <person name="Murphy C."/>
            <person name="Pearson M."/>
            <person name="Poon T.W."/>
            <person name="Priest M."/>
            <person name="Roberts A."/>
            <person name="Saif S."/>
            <person name="Shea T."/>
            <person name="Sisk P."/>
            <person name="Sykes S."/>
            <person name="Wortman J."/>
            <person name="Nusbaum C."/>
            <person name="Birren B."/>
        </authorList>
    </citation>
    <scope>NUCLEOTIDE SEQUENCE [LARGE SCALE GENOMIC DNA]</scope>
    <source>
        <strain evidence="9">maculatus3</strain>
    </source>
</reference>
<evidence type="ECO:0000256" key="7">
    <source>
        <dbReference type="SAM" id="Phobius"/>
    </source>
</evidence>
<keyword evidence="3 7" id="KW-1133">Transmembrane helix</keyword>
<keyword evidence="9" id="KW-1185">Reference proteome</keyword>
<protein>
    <recommendedName>
        <fullName evidence="10">Phospholipid/glycerol acyltransferase domain-containing protein</fullName>
    </recommendedName>
</protein>
<dbReference type="GO" id="GO:0006629">
    <property type="term" value="P:lipid metabolic process"/>
    <property type="evidence" value="ECO:0007669"/>
    <property type="project" value="UniProtKB-KW"/>
</dbReference>
<dbReference type="PANTHER" id="PTHR23063">
    <property type="entry name" value="PHOSPHOLIPID ACYLTRANSFERASE"/>
    <property type="match status" value="1"/>
</dbReference>
<evidence type="ECO:0000256" key="1">
    <source>
        <dbReference type="ARBA" id="ARBA00022679"/>
    </source>
</evidence>
<feature type="transmembrane region" description="Helical" evidence="7">
    <location>
        <begin position="160"/>
        <end position="180"/>
    </location>
</feature>
<keyword evidence="6" id="KW-0012">Acyltransferase</keyword>